<dbReference type="AlphaFoldDB" id="A0A844B7L7"/>
<dbReference type="PANTHER" id="PTHR38731">
    <property type="entry name" value="LIPL45-RELATED LIPOPROTEIN-RELATED"/>
    <property type="match status" value="1"/>
</dbReference>
<dbReference type="Gene3D" id="2.60.120.1440">
    <property type="match status" value="1"/>
</dbReference>
<dbReference type="SUPFAM" id="SSF56935">
    <property type="entry name" value="Porins"/>
    <property type="match status" value="1"/>
</dbReference>
<dbReference type="Pfam" id="PF04773">
    <property type="entry name" value="FecR"/>
    <property type="match status" value="1"/>
</dbReference>
<dbReference type="RefSeq" id="WP_153586464.1">
    <property type="nucleotide sequence ID" value="NZ_WJBU01000020.1"/>
</dbReference>
<dbReference type="InterPro" id="IPR036942">
    <property type="entry name" value="Beta-barrel_TonB_sf"/>
</dbReference>
<dbReference type="InterPro" id="IPR011990">
    <property type="entry name" value="TPR-like_helical_dom_sf"/>
</dbReference>
<evidence type="ECO:0000259" key="5">
    <source>
        <dbReference type="Pfam" id="PF04773"/>
    </source>
</evidence>
<accession>A0A844B7L7</accession>
<dbReference type="SMART" id="SM00028">
    <property type="entry name" value="TPR"/>
    <property type="match status" value="5"/>
</dbReference>
<dbReference type="Gene3D" id="1.25.40.10">
    <property type="entry name" value="Tetratricopeptide repeat domain"/>
    <property type="match status" value="2"/>
</dbReference>
<keyword evidence="3" id="KW-0998">Cell outer membrane</keyword>
<sequence length="1154" mass="123971">MAFKQQATRGPGLWRPASRIAAIAGVALYASASIAQPASNAEIILLVGKGEKRPTEQAAWSAATVNEKVSAGSFVRTLVNSQMGLYLPDRTQIRLNQNSQLQIKTVADSAQFTQTQLQLNSGRAWSQAKPQTAPAGGGNSADARVIIQTPTATMGVRGTDWEIEVGPNGETQLVVLSGVVDISNERGALSIGAGEAAVARAGAAPVRLVLVNPSSRVQWVSSWKPQPRRWAGGDAARHAQAIAQIEAGDYAAAIAQLQPASRTDASAALLLADVHIQQGDVAGAVEVLRPHATSNTKGRVAALMARAMARQDQLAQARAVIAQALVQSPASIELLLADGELAAIDGDAAASRRAYNAALAIEPRNAQAWYGIGLIESERENVGPARIALNEALRNDASLSQASAELAATEAFAGNLEASRQLLEALVAREPDNYVARTSLGVYQLKSGRPAQALDDFLKAGLIEPRYARAWLYTGVAHYQLGDTKRALEAFDKAAKLDPHDPVPYVYESNVLTDALDYGAAIEAARNAQARMPFLKSLNQVASDQKGSANLGASLANFGMQEWAGYYANQAASPYWGGSHLFLADRYTGKFTRNSELFQGFLTDPTAFGASSRKSSLVPAPGHYGRVDVMAETGDWRQANASATLNGLSTASVPMAYYFSGDAAGANATSNDSTARARNFTLGLGAKPRHDIGIFAFATDSTLNGKLRDATLTDDRLDQGEQRLDLGLNFKLTPTNQFWIKAGSGHQDSNVNGLIYSPSSAAALNAAFKTTVIPAAGTLDEFSAGIRQRDLQFRHAFDLGAAEWSWGAERSRLNRNGRLVTTFTPVIIDSAEQFALRQSDVWGSMRYRLSGGHELQADAFYQRARINRSDANALLATGVATPLASSATVGLQDTSEWNPRLGAKFQLAPLQSVRFAIQRWRRPASVGTLSPVDTSGIAVNDRLATPSGLYRRARAQFDGEIGASTFAQAYIDRERVDNGLAGQRSPVSDFELTQLESLRDRPDVFSARSELEETPRFVEGKVASFGLAVNHLLGKSASVSLKYVNRDAKQTGTLAGLAVPFIPRHYAQAGVQWSLPGRWLVGASAIYRSERFRDDRNTVLLDSGVSFGGTLYWETADKRQSVQAIAENLLTRKSAGRSTEPHFVLRYSYNFDMR</sequence>
<evidence type="ECO:0000256" key="3">
    <source>
        <dbReference type="ARBA" id="ARBA00023237"/>
    </source>
</evidence>
<dbReference type="PROSITE" id="PS50293">
    <property type="entry name" value="TPR_REGION"/>
    <property type="match status" value="1"/>
</dbReference>
<organism evidence="6 7">
    <name type="scientific">Caenimonas koreensis DSM 17982</name>
    <dbReference type="NCBI Taxonomy" id="1121255"/>
    <lineage>
        <taxon>Bacteria</taxon>
        <taxon>Pseudomonadati</taxon>
        <taxon>Pseudomonadota</taxon>
        <taxon>Betaproteobacteria</taxon>
        <taxon>Burkholderiales</taxon>
        <taxon>Comamonadaceae</taxon>
        <taxon>Caenimonas</taxon>
    </lineage>
</organism>
<keyword evidence="4" id="KW-0802">TPR repeat</keyword>
<evidence type="ECO:0000256" key="1">
    <source>
        <dbReference type="ARBA" id="ARBA00004442"/>
    </source>
</evidence>
<reference evidence="6 7" key="1">
    <citation type="submission" date="2019-11" db="EMBL/GenBank/DDBJ databases">
        <title>Caenimonas koreensis gen. nov., sp. nov., isolated from activated sludge.</title>
        <authorList>
            <person name="Seung H.R."/>
        </authorList>
    </citation>
    <scope>NUCLEOTIDE SEQUENCE [LARGE SCALE GENOMIC DNA]</scope>
    <source>
        <strain evidence="6 7">EMB320</strain>
    </source>
</reference>
<gene>
    <name evidence="6" type="ORF">GHT07_17895</name>
</gene>
<evidence type="ECO:0000313" key="6">
    <source>
        <dbReference type="EMBL" id="MRD49152.1"/>
    </source>
</evidence>
<proteinExistence type="predicted"/>
<feature type="repeat" description="TPR" evidence="4">
    <location>
        <begin position="468"/>
        <end position="501"/>
    </location>
</feature>
<comment type="caution">
    <text evidence="6">The sequence shown here is derived from an EMBL/GenBank/DDBJ whole genome shotgun (WGS) entry which is preliminary data.</text>
</comment>
<dbReference type="SUPFAM" id="SSF48452">
    <property type="entry name" value="TPR-like"/>
    <property type="match status" value="1"/>
</dbReference>
<dbReference type="Pfam" id="PF14559">
    <property type="entry name" value="TPR_19"/>
    <property type="match status" value="1"/>
</dbReference>
<comment type="subcellular location">
    <subcellularLocation>
        <location evidence="1">Cell outer membrane</location>
    </subcellularLocation>
</comment>
<dbReference type="Pfam" id="PF13432">
    <property type="entry name" value="TPR_16"/>
    <property type="match status" value="2"/>
</dbReference>
<evidence type="ECO:0000256" key="2">
    <source>
        <dbReference type="ARBA" id="ARBA00023136"/>
    </source>
</evidence>
<keyword evidence="2" id="KW-0472">Membrane</keyword>
<dbReference type="PROSITE" id="PS50005">
    <property type="entry name" value="TPR"/>
    <property type="match status" value="1"/>
</dbReference>
<keyword evidence="7" id="KW-1185">Reference proteome</keyword>
<feature type="domain" description="FecR protein" evidence="5">
    <location>
        <begin position="75"/>
        <end position="180"/>
    </location>
</feature>
<dbReference type="GO" id="GO:0009279">
    <property type="term" value="C:cell outer membrane"/>
    <property type="evidence" value="ECO:0007669"/>
    <property type="project" value="UniProtKB-SubCell"/>
</dbReference>
<dbReference type="Gene3D" id="2.40.170.20">
    <property type="entry name" value="TonB-dependent receptor, beta-barrel domain"/>
    <property type="match status" value="2"/>
</dbReference>
<dbReference type="OrthoDB" id="8818474at2"/>
<dbReference type="InterPro" id="IPR006860">
    <property type="entry name" value="FecR"/>
</dbReference>
<dbReference type="InterPro" id="IPR019734">
    <property type="entry name" value="TPR_rpt"/>
</dbReference>
<dbReference type="Proteomes" id="UP000487350">
    <property type="component" value="Unassembled WGS sequence"/>
</dbReference>
<dbReference type="EMBL" id="WJBU01000020">
    <property type="protein sequence ID" value="MRD49152.1"/>
    <property type="molecule type" value="Genomic_DNA"/>
</dbReference>
<name>A0A844B7L7_9BURK</name>
<evidence type="ECO:0000256" key="4">
    <source>
        <dbReference type="PROSITE-ProRule" id="PRU00339"/>
    </source>
</evidence>
<protein>
    <submittedName>
        <fullName evidence="6">Tetratricopeptide repeat protein</fullName>
    </submittedName>
</protein>
<evidence type="ECO:0000313" key="7">
    <source>
        <dbReference type="Proteomes" id="UP000487350"/>
    </source>
</evidence>